<keyword evidence="2" id="KW-1185">Reference proteome</keyword>
<organism evidence="1 2">
    <name type="scientific">Vararia minispora EC-137</name>
    <dbReference type="NCBI Taxonomy" id="1314806"/>
    <lineage>
        <taxon>Eukaryota</taxon>
        <taxon>Fungi</taxon>
        <taxon>Dikarya</taxon>
        <taxon>Basidiomycota</taxon>
        <taxon>Agaricomycotina</taxon>
        <taxon>Agaricomycetes</taxon>
        <taxon>Russulales</taxon>
        <taxon>Lachnocladiaceae</taxon>
        <taxon>Vararia</taxon>
    </lineage>
</organism>
<protein>
    <submittedName>
        <fullName evidence="1">Uncharacterized protein</fullName>
    </submittedName>
</protein>
<comment type="caution">
    <text evidence="1">The sequence shown here is derived from an EMBL/GenBank/DDBJ whole genome shotgun (WGS) entry which is preliminary data.</text>
</comment>
<proteinExistence type="predicted"/>
<dbReference type="EMBL" id="MU273640">
    <property type="protein sequence ID" value="KAI0030080.1"/>
    <property type="molecule type" value="Genomic_DNA"/>
</dbReference>
<name>A0ACB8QEQ0_9AGAM</name>
<gene>
    <name evidence="1" type="ORF">K488DRAFT_88087</name>
</gene>
<reference evidence="1" key="1">
    <citation type="submission" date="2021-02" db="EMBL/GenBank/DDBJ databases">
        <authorList>
            <consortium name="DOE Joint Genome Institute"/>
            <person name="Ahrendt S."/>
            <person name="Looney B.P."/>
            <person name="Miyauchi S."/>
            <person name="Morin E."/>
            <person name="Drula E."/>
            <person name="Courty P.E."/>
            <person name="Chicoki N."/>
            <person name="Fauchery L."/>
            <person name="Kohler A."/>
            <person name="Kuo A."/>
            <person name="Labutti K."/>
            <person name="Pangilinan J."/>
            <person name="Lipzen A."/>
            <person name="Riley R."/>
            <person name="Andreopoulos W."/>
            <person name="He G."/>
            <person name="Johnson J."/>
            <person name="Barry K.W."/>
            <person name="Grigoriev I.V."/>
            <person name="Nagy L."/>
            <person name="Hibbett D."/>
            <person name="Henrissat B."/>
            <person name="Matheny P.B."/>
            <person name="Labbe J."/>
            <person name="Martin F."/>
        </authorList>
    </citation>
    <scope>NUCLEOTIDE SEQUENCE</scope>
    <source>
        <strain evidence="1">EC-137</strain>
    </source>
</reference>
<evidence type="ECO:0000313" key="1">
    <source>
        <dbReference type="EMBL" id="KAI0030080.1"/>
    </source>
</evidence>
<reference evidence="1" key="2">
    <citation type="journal article" date="2022" name="New Phytol.">
        <title>Evolutionary transition to the ectomycorrhizal habit in the genomes of a hyperdiverse lineage of mushroom-forming fungi.</title>
        <authorList>
            <person name="Looney B."/>
            <person name="Miyauchi S."/>
            <person name="Morin E."/>
            <person name="Drula E."/>
            <person name="Courty P.E."/>
            <person name="Kohler A."/>
            <person name="Kuo A."/>
            <person name="LaButti K."/>
            <person name="Pangilinan J."/>
            <person name="Lipzen A."/>
            <person name="Riley R."/>
            <person name="Andreopoulos W."/>
            <person name="He G."/>
            <person name="Johnson J."/>
            <person name="Nolan M."/>
            <person name="Tritt A."/>
            <person name="Barry K.W."/>
            <person name="Grigoriev I.V."/>
            <person name="Nagy L.G."/>
            <person name="Hibbett D."/>
            <person name="Henrissat B."/>
            <person name="Matheny P.B."/>
            <person name="Labbe J."/>
            <person name="Martin F.M."/>
        </authorList>
    </citation>
    <scope>NUCLEOTIDE SEQUENCE</scope>
    <source>
        <strain evidence="1">EC-137</strain>
    </source>
</reference>
<accession>A0ACB8QEQ0</accession>
<evidence type="ECO:0000313" key="2">
    <source>
        <dbReference type="Proteomes" id="UP000814128"/>
    </source>
</evidence>
<sequence>MRIRVPDIPSGALGMRDTPHLPSSEPPSPPMPTVLDFLPHIPSSSASPLDPFDFANIGNQNDHAWTSDDLPAGQDEGEYTGKFTFLTVPTKQDPPTTRTRDRIQNWGRPVSPYPFPRPRSPLADLPHFEDEPEDMDIDHEVHTSVSLRRAGEDAMRRERTPTPTRRDPTPTPTRPEPTPPPDDRRPSSPVRQPVFTKPPSKPLSTIQKIARRTPNPRHKTPPARQTPSPPRADPTSLPAPSSVPPDDLPPSPPATSPHASGSALPPLDTHRTHPSPHTPPPSAPPAALPVRQDEADDARDGRVDGQAELGHRDTDDGGPVGGVHDEIDAQDEEASDSSDAGEADESVIKIVSDNPWQAARAAAILKQHNYDFVTEIKRKPPLDLDKLFRKSNRSRLSSAGITKARRPPPPLRTPSPSPSPSPASSSHSDTRVLIDTRGPRAWAREDWKLLDACLTDERLSLAERQGDTPGSLADADTISLADVVARFLDFIGGDDVLRALGPTWTREDIGRRARALLKKHRAGDFAPPTPRGSVVPSTPRGSVVPSTPRGTTPVVPDFTPVGRGRQTPALESAKLPARERAPRWPGALGAPRYAHLLEEARSVARVREEEDEEEEGDQMEVEQSIASDADERTDSSRAPSYLEDPPPPPSLGARVKGFIFSYLPTRSNAPKHKPAADGLPLPPPPPARARAPVVTPVSKLPPAHAHPRELVELQHAPTPVPRAAPRVAHPRELVELEHVPTPAPAPSRLPRRLDPKRLVELRHVEVPVLVRAEVRERRSSGSVRELVRAFEEGRPAWRP</sequence>
<dbReference type="Proteomes" id="UP000814128">
    <property type="component" value="Unassembled WGS sequence"/>
</dbReference>